<dbReference type="Pfam" id="PF07587">
    <property type="entry name" value="PSD1"/>
    <property type="match status" value="1"/>
</dbReference>
<proteinExistence type="predicted"/>
<sequence length="1006" mass="111276">MNPGFLGLLFLAGGDPIDFDRDVLPILSDHCFHCHGPDAGTRQADLRLDVHDDVLFVAEPGEAASSEVMDRVLQENPKRVMPPPEFQKPLSTEQIDVLRRWIDEGVVWESHWAYAPVKSSFQPWGDAPVARMGPLSAWEQDPLDEFVLAHLLTEGLSPSPEADPGTWFRRVNLDLTGLPPTVDALESFLSDFGDSDGRDGRQAVREAAVDALLESEAHAEHRTREWLDLARYADTNGYQNDFRRDQWPWRDWVLRSFAENMPYDRFVAEQVAGDLLPDADEQSILATGFQRNHRTVTEAGSIDEEWRVENVADRAETTATAFLGLTLACARCHDHKYDALTQKDYYRFYGFFNSIDEKGVYTETRGNVPPIVRLYSAEVRARLDELEAREREADRRLVAIEASAASRFEAWRASTAREERPQLPEVVLLRGRMEALGHGAGPKGSLDLGTSVAFHGDEPFSVSLWLKPESHGAVYSRMNDDDSYRGTDLVLLDSMKPAVHLIHSWSSNAIKVIGKQALERGRWQHVAVTYDGSGKASGVELWLDGVLQEVTVERDALDGAIESEAPLLLGTRRYAGELAGEMADFRVDGVDLDPAQVLEHARHRARGEGGLPFFMAAFDFESRAARVARAEAAAERARVEREDIPTAMVLRDLDEPRATYLLDRGRYDKPVGEPLEPDVPEVFGGLGADAPHDRLGLARWLTSADNPLTPRVAVNRVWASFFGEGLVATRDDFGVRGDRPESPGLLDYLSHEFVKSGWDLRALERRIALSSTYGQSSAASADALERDPRNRLLARGPRHRLDAETIRDQALLVAGLLVQEVGGPSVKPYQPDGLWKELAGGAGQGAYVPSVGNGLFRRSLYTYRKRTVPHPTLTTFDAPGFELCSVQRARTNTPLQALATLNGTTYIEAARHLGQRMMDAATGPSRGLQVGGRAVLARDFSAEELALLESALARHTLDFSDDAEAVQALLGEGATAPPAEQRTAEWAAYTMIASTLLNLDEALTKR</sequence>
<evidence type="ECO:0000259" key="4">
    <source>
        <dbReference type="Pfam" id="PF07635"/>
    </source>
</evidence>
<dbReference type="InterPro" id="IPR022655">
    <property type="entry name" value="DUF1553"/>
</dbReference>
<keyword evidence="6" id="KW-1185">Reference proteome</keyword>
<dbReference type="PANTHER" id="PTHR35889:SF3">
    <property type="entry name" value="F-BOX DOMAIN-CONTAINING PROTEIN"/>
    <property type="match status" value="1"/>
</dbReference>
<dbReference type="InterPro" id="IPR011429">
    <property type="entry name" value="Cyt_c_Planctomycete-type"/>
</dbReference>
<name>A0A518F072_9BACT</name>
<dbReference type="AlphaFoldDB" id="A0A518F072"/>
<dbReference type="Pfam" id="PF07635">
    <property type="entry name" value="PSCyt1"/>
    <property type="match status" value="1"/>
</dbReference>
<dbReference type="SUPFAM" id="SSF49899">
    <property type="entry name" value="Concanavalin A-like lectins/glucanases"/>
    <property type="match status" value="1"/>
</dbReference>
<dbReference type="Pfam" id="PF07583">
    <property type="entry name" value="PSCyt2"/>
    <property type="match status" value="1"/>
</dbReference>
<reference evidence="5 6" key="1">
    <citation type="submission" date="2019-02" db="EMBL/GenBank/DDBJ databases">
        <title>Deep-cultivation of Planctomycetes and their phenomic and genomic characterization uncovers novel biology.</title>
        <authorList>
            <person name="Wiegand S."/>
            <person name="Jogler M."/>
            <person name="Boedeker C."/>
            <person name="Pinto D."/>
            <person name="Vollmers J."/>
            <person name="Rivas-Marin E."/>
            <person name="Kohn T."/>
            <person name="Peeters S.H."/>
            <person name="Heuer A."/>
            <person name="Rast P."/>
            <person name="Oberbeckmann S."/>
            <person name="Bunk B."/>
            <person name="Jeske O."/>
            <person name="Meyerdierks A."/>
            <person name="Storesund J.E."/>
            <person name="Kallscheuer N."/>
            <person name="Luecker S."/>
            <person name="Lage O.M."/>
            <person name="Pohl T."/>
            <person name="Merkel B.J."/>
            <person name="Hornburger P."/>
            <person name="Mueller R.-W."/>
            <person name="Bruemmer F."/>
            <person name="Labrenz M."/>
            <person name="Spormann A.M."/>
            <person name="Op den Camp H."/>
            <person name="Overmann J."/>
            <person name="Amann R."/>
            <person name="Jetten M.S.M."/>
            <person name="Mascher T."/>
            <person name="Medema M.H."/>
            <person name="Devos D.P."/>
            <person name="Kaster A.-K."/>
            <person name="Ovreas L."/>
            <person name="Rohde M."/>
            <person name="Galperin M.Y."/>
            <person name="Jogler C."/>
        </authorList>
    </citation>
    <scope>NUCLEOTIDE SEQUENCE [LARGE SCALE GENOMIC DNA]</scope>
    <source>
        <strain evidence="5 6">Poly30</strain>
    </source>
</reference>
<dbReference type="InterPro" id="IPR013320">
    <property type="entry name" value="ConA-like_dom_sf"/>
</dbReference>
<dbReference type="RefSeq" id="WP_145204608.1">
    <property type="nucleotide sequence ID" value="NZ_CP036434.1"/>
</dbReference>
<evidence type="ECO:0000313" key="6">
    <source>
        <dbReference type="Proteomes" id="UP000320390"/>
    </source>
</evidence>
<feature type="domain" description="Cytochrome C Planctomycete-type" evidence="4">
    <location>
        <begin position="31"/>
        <end position="85"/>
    </location>
</feature>
<dbReference type="EMBL" id="CP036434">
    <property type="protein sequence ID" value="QDV09734.1"/>
    <property type="molecule type" value="Genomic_DNA"/>
</dbReference>
<feature type="domain" description="DUF1553" evidence="3">
    <location>
        <begin position="693"/>
        <end position="950"/>
    </location>
</feature>
<feature type="domain" description="DUF1549" evidence="2">
    <location>
        <begin position="142"/>
        <end position="356"/>
    </location>
</feature>
<accession>A0A518F072</accession>
<dbReference type="Pfam" id="PF13385">
    <property type="entry name" value="Laminin_G_3"/>
    <property type="match status" value="1"/>
</dbReference>
<organism evidence="5 6">
    <name type="scientific">Saltatorellus ferox</name>
    <dbReference type="NCBI Taxonomy" id="2528018"/>
    <lineage>
        <taxon>Bacteria</taxon>
        <taxon>Pseudomonadati</taxon>
        <taxon>Planctomycetota</taxon>
        <taxon>Planctomycetia</taxon>
        <taxon>Planctomycetia incertae sedis</taxon>
        <taxon>Saltatorellus</taxon>
    </lineage>
</organism>
<evidence type="ECO:0000256" key="1">
    <source>
        <dbReference type="SAM" id="Coils"/>
    </source>
</evidence>
<dbReference type="OrthoDB" id="127107at2"/>
<dbReference type="PANTHER" id="PTHR35889">
    <property type="entry name" value="CYCLOINULO-OLIGOSACCHARIDE FRUCTANOTRANSFERASE-RELATED"/>
    <property type="match status" value="1"/>
</dbReference>
<evidence type="ECO:0000313" key="5">
    <source>
        <dbReference type="EMBL" id="QDV09734.1"/>
    </source>
</evidence>
<evidence type="ECO:0000259" key="2">
    <source>
        <dbReference type="Pfam" id="PF07583"/>
    </source>
</evidence>
<dbReference type="InterPro" id="IPR011444">
    <property type="entry name" value="DUF1549"/>
</dbReference>
<dbReference type="Gene3D" id="2.60.120.200">
    <property type="match status" value="1"/>
</dbReference>
<feature type="coiled-coil region" evidence="1">
    <location>
        <begin position="376"/>
        <end position="403"/>
    </location>
</feature>
<evidence type="ECO:0000259" key="3">
    <source>
        <dbReference type="Pfam" id="PF07587"/>
    </source>
</evidence>
<dbReference type="Proteomes" id="UP000320390">
    <property type="component" value="Chromosome"/>
</dbReference>
<gene>
    <name evidence="5" type="ORF">Poly30_52930</name>
</gene>
<keyword evidence="1" id="KW-0175">Coiled coil</keyword>
<protein>
    <submittedName>
        <fullName evidence="5">Planctomycete cytochrome C</fullName>
    </submittedName>
</protein>